<dbReference type="EMBL" id="CM031809">
    <property type="protein sequence ID" value="KAG6666530.1"/>
    <property type="molecule type" value="Genomic_DNA"/>
</dbReference>
<organism evidence="1 2">
    <name type="scientific">Carya illinoinensis</name>
    <name type="common">Pecan</name>
    <dbReference type="NCBI Taxonomy" id="32201"/>
    <lineage>
        <taxon>Eukaryota</taxon>
        <taxon>Viridiplantae</taxon>
        <taxon>Streptophyta</taxon>
        <taxon>Embryophyta</taxon>
        <taxon>Tracheophyta</taxon>
        <taxon>Spermatophyta</taxon>
        <taxon>Magnoliopsida</taxon>
        <taxon>eudicotyledons</taxon>
        <taxon>Gunneridae</taxon>
        <taxon>Pentapetalae</taxon>
        <taxon>rosids</taxon>
        <taxon>fabids</taxon>
        <taxon>Fagales</taxon>
        <taxon>Juglandaceae</taxon>
        <taxon>Carya</taxon>
    </lineage>
</organism>
<dbReference type="Proteomes" id="UP000811609">
    <property type="component" value="Chromosome 1"/>
</dbReference>
<sequence>MVKITIKAKEVSKSTPACNKIKLHSLRASNMQQSQNTNQFLLTAIISQSQNETWLSSAFNLTITKAFYEMSRLDLRILRCHVRNMLFRINKRYQFTHGHNQIQITANN</sequence>
<name>A0A8T1RG71_CARIL</name>
<keyword evidence="2" id="KW-1185">Reference proteome</keyword>
<dbReference type="AlphaFoldDB" id="A0A8T1RG71"/>
<comment type="caution">
    <text evidence="1">The sequence shown here is derived from an EMBL/GenBank/DDBJ whole genome shotgun (WGS) entry which is preliminary data.</text>
</comment>
<protein>
    <submittedName>
        <fullName evidence="1">Uncharacterized protein</fullName>
    </submittedName>
</protein>
<evidence type="ECO:0000313" key="1">
    <source>
        <dbReference type="EMBL" id="KAG6666530.1"/>
    </source>
</evidence>
<evidence type="ECO:0000313" key="2">
    <source>
        <dbReference type="Proteomes" id="UP000811609"/>
    </source>
</evidence>
<gene>
    <name evidence="1" type="ORF">CIPAW_01G036900</name>
</gene>
<reference evidence="1" key="1">
    <citation type="submission" date="2020-12" db="EMBL/GenBank/DDBJ databases">
        <title>WGS assembly of Carya illinoinensis cv. Pawnee.</title>
        <authorList>
            <person name="Platts A."/>
            <person name="Shu S."/>
            <person name="Wright S."/>
            <person name="Barry K."/>
            <person name="Edger P."/>
            <person name="Pires J.C."/>
            <person name="Schmutz J."/>
        </authorList>
    </citation>
    <scope>NUCLEOTIDE SEQUENCE</scope>
    <source>
        <tissue evidence="1">Leaf</tissue>
    </source>
</reference>
<proteinExistence type="predicted"/>
<accession>A0A8T1RG71</accession>